<reference evidence="2" key="1">
    <citation type="submission" date="2021-06" db="EMBL/GenBank/DDBJ databases">
        <authorList>
            <person name="Kallberg Y."/>
            <person name="Tangrot J."/>
            <person name="Rosling A."/>
        </authorList>
    </citation>
    <scope>NUCLEOTIDE SEQUENCE</scope>
    <source>
        <strain evidence="2">87-6 pot B 2015</strain>
    </source>
</reference>
<evidence type="ECO:0000313" key="3">
    <source>
        <dbReference type="Proteomes" id="UP000789375"/>
    </source>
</evidence>
<proteinExistence type="predicted"/>
<dbReference type="EMBL" id="CAJVPP010001324">
    <property type="protein sequence ID" value="CAG8549193.1"/>
    <property type="molecule type" value="Genomic_DNA"/>
</dbReference>
<comment type="caution">
    <text evidence="2">The sequence shown here is derived from an EMBL/GenBank/DDBJ whole genome shotgun (WGS) entry which is preliminary data.</text>
</comment>
<feature type="region of interest" description="Disordered" evidence="1">
    <location>
        <begin position="23"/>
        <end position="51"/>
    </location>
</feature>
<accession>A0A9N9B0W4</accession>
<sequence>MFYASRYDEKKAKNSELSTAILNNGNNNSFSESNLPLTRKRQTTGEGSSTSPIKVRVFDMG</sequence>
<evidence type="ECO:0000313" key="2">
    <source>
        <dbReference type="EMBL" id="CAG8549193.1"/>
    </source>
</evidence>
<gene>
    <name evidence="2" type="ORF">FMOSSE_LOCUS6377</name>
</gene>
<keyword evidence="3" id="KW-1185">Reference proteome</keyword>
<dbReference type="AlphaFoldDB" id="A0A9N9B0W4"/>
<organism evidence="2 3">
    <name type="scientific">Funneliformis mosseae</name>
    <name type="common">Endomycorrhizal fungus</name>
    <name type="synonym">Glomus mosseae</name>
    <dbReference type="NCBI Taxonomy" id="27381"/>
    <lineage>
        <taxon>Eukaryota</taxon>
        <taxon>Fungi</taxon>
        <taxon>Fungi incertae sedis</taxon>
        <taxon>Mucoromycota</taxon>
        <taxon>Glomeromycotina</taxon>
        <taxon>Glomeromycetes</taxon>
        <taxon>Glomerales</taxon>
        <taxon>Glomeraceae</taxon>
        <taxon>Funneliformis</taxon>
    </lineage>
</organism>
<protein>
    <submittedName>
        <fullName evidence="2">804_t:CDS:1</fullName>
    </submittedName>
</protein>
<name>A0A9N9B0W4_FUNMO</name>
<evidence type="ECO:0000256" key="1">
    <source>
        <dbReference type="SAM" id="MobiDB-lite"/>
    </source>
</evidence>
<feature type="compositionally biased region" description="Low complexity" evidence="1">
    <location>
        <begin position="23"/>
        <end position="34"/>
    </location>
</feature>
<dbReference type="Proteomes" id="UP000789375">
    <property type="component" value="Unassembled WGS sequence"/>
</dbReference>